<organism evidence="2">
    <name type="scientific">marine sediment metagenome</name>
    <dbReference type="NCBI Taxonomy" id="412755"/>
    <lineage>
        <taxon>unclassified sequences</taxon>
        <taxon>metagenomes</taxon>
        <taxon>ecological metagenomes</taxon>
    </lineage>
</organism>
<comment type="caution">
    <text evidence="2">The sequence shown here is derived from an EMBL/GenBank/DDBJ whole genome shotgun (WGS) entry which is preliminary data.</text>
</comment>
<feature type="non-terminal residue" evidence="2">
    <location>
        <position position="1"/>
    </location>
</feature>
<dbReference type="AlphaFoldDB" id="A0A0F8ZK52"/>
<name>A0A0F8ZK52_9ZZZZ</name>
<proteinExistence type="predicted"/>
<feature type="region of interest" description="Disordered" evidence="1">
    <location>
        <begin position="1"/>
        <end position="24"/>
    </location>
</feature>
<gene>
    <name evidence="2" type="ORF">LCGC14_3025370</name>
</gene>
<evidence type="ECO:0000256" key="1">
    <source>
        <dbReference type="SAM" id="MobiDB-lite"/>
    </source>
</evidence>
<evidence type="ECO:0000313" key="2">
    <source>
        <dbReference type="EMBL" id="KKK60336.1"/>
    </source>
</evidence>
<protein>
    <submittedName>
        <fullName evidence="2">Uncharacterized protein</fullName>
    </submittedName>
</protein>
<reference evidence="2" key="1">
    <citation type="journal article" date="2015" name="Nature">
        <title>Complex archaea that bridge the gap between prokaryotes and eukaryotes.</title>
        <authorList>
            <person name="Spang A."/>
            <person name="Saw J.H."/>
            <person name="Jorgensen S.L."/>
            <person name="Zaremba-Niedzwiedzka K."/>
            <person name="Martijn J."/>
            <person name="Lind A.E."/>
            <person name="van Eijk R."/>
            <person name="Schleper C."/>
            <person name="Guy L."/>
            <person name="Ettema T.J."/>
        </authorList>
    </citation>
    <scope>NUCLEOTIDE SEQUENCE</scope>
</reference>
<accession>A0A0F8ZK52</accession>
<sequence>YRKGHGHDLLQLDEHNGRGHQADREQRRFWYQTKCFSTATVLDMIARNQQRLPVDVAANAGGVLYMSDITRKWTAKGYGRQAMAVAAVASLIVRPTTLAIISLYNNTDRNFHMEQGFAHNLVSIANGQFGIWLMSHPVGSIATDTPDEDITVMDVTNGGLPLTEGQFDIEAAVVDTGWFPWGESSTSVTTTVPGSLAQAHINGEIIVPPTAGISMSCVGQTAVVTVACGFQWYSVPVDEAVNG</sequence>
<dbReference type="EMBL" id="LAZR01063019">
    <property type="protein sequence ID" value="KKK60336.1"/>
    <property type="molecule type" value="Genomic_DNA"/>
</dbReference>